<sequence>MDQQIERESLEKRPGILIIGSPDVGKRTLLSRLLSVDIEDDSDSSSEVSVKGWTIDTKYYTADVAVWVAHLHDAFSTNSLPNFSNFAALVMVFDMSELSSLAVLKKWVSDTDIQKFDVLLCIGNKVDLVPGHPAHDEYKRRLQKAQNSIANQDSEFSEYGISETEGSNLLGDDESSWDIRRSCLEWCVERNVEYVEACASNADFDKCLSVDGDSQGVERLFGALSAHMWPGMVLKSGNKILAPTLPERQESSEEEEPDYEGEYEVLSGGSADPWGDTEEDWVSAPGPTEEPAEPEAVPKCEIEEPSTSAASERGENNSREVVHENGVAYADDNDDIGKGEHLELEDLEQLMSEIANMRSNSRLMPDFQRREMAAKLAMRMAALFGDSSGDEGCEQLNK</sequence>
<dbReference type="OrthoDB" id="10261384at2759"/>
<keyword evidence="3" id="KW-1185">Reference proteome</keyword>
<dbReference type="EMBL" id="JAKOGI010000143">
    <property type="protein sequence ID" value="KAJ8442291.1"/>
    <property type="molecule type" value="Genomic_DNA"/>
</dbReference>
<dbReference type="Proteomes" id="UP001153076">
    <property type="component" value="Unassembled WGS sequence"/>
</dbReference>
<dbReference type="InterPro" id="IPR019341">
    <property type="entry name" value="Alpha/Gamma-adaptin-bd_p34"/>
</dbReference>
<dbReference type="Pfam" id="PF00071">
    <property type="entry name" value="Ras"/>
    <property type="match status" value="1"/>
</dbReference>
<organism evidence="2 3">
    <name type="scientific">Carnegiea gigantea</name>
    <dbReference type="NCBI Taxonomy" id="171969"/>
    <lineage>
        <taxon>Eukaryota</taxon>
        <taxon>Viridiplantae</taxon>
        <taxon>Streptophyta</taxon>
        <taxon>Embryophyta</taxon>
        <taxon>Tracheophyta</taxon>
        <taxon>Spermatophyta</taxon>
        <taxon>Magnoliopsida</taxon>
        <taxon>eudicotyledons</taxon>
        <taxon>Gunneridae</taxon>
        <taxon>Pentapetalae</taxon>
        <taxon>Caryophyllales</taxon>
        <taxon>Cactineae</taxon>
        <taxon>Cactaceae</taxon>
        <taxon>Cactoideae</taxon>
        <taxon>Echinocereeae</taxon>
        <taxon>Carnegiea</taxon>
    </lineage>
</organism>
<protein>
    <submittedName>
        <fullName evidence="2">Uncharacterized protein</fullName>
    </submittedName>
</protein>
<dbReference type="PANTHER" id="PTHR14659">
    <property type="entry name" value="ALPHA- AND GAMMA-ADAPTIN-BINDING PROTEIN P34"/>
    <property type="match status" value="1"/>
</dbReference>
<evidence type="ECO:0000256" key="1">
    <source>
        <dbReference type="SAM" id="MobiDB-lite"/>
    </source>
</evidence>
<comment type="caution">
    <text evidence="2">The sequence shown here is derived from an EMBL/GenBank/DDBJ whole genome shotgun (WGS) entry which is preliminary data.</text>
</comment>
<dbReference type="PANTHER" id="PTHR14659:SF1">
    <property type="entry name" value="ALPHA- AND GAMMA-ADAPTIN-BINDING PROTEIN P34"/>
    <property type="match status" value="1"/>
</dbReference>
<name>A0A9Q1QI30_9CARY</name>
<evidence type="ECO:0000313" key="2">
    <source>
        <dbReference type="EMBL" id="KAJ8442291.1"/>
    </source>
</evidence>
<dbReference type="SUPFAM" id="SSF52540">
    <property type="entry name" value="P-loop containing nucleoside triphosphate hydrolases"/>
    <property type="match status" value="1"/>
</dbReference>
<reference evidence="2" key="1">
    <citation type="submission" date="2022-04" db="EMBL/GenBank/DDBJ databases">
        <title>Carnegiea gigantea Genome sequencing and assembly v2.</title>
        <authorList>
            <person name="Copetti D."/>
            <person name="Sanderson M.J."/>
            <person name="Burquez A."/>
            <person name="Wojciechowski M.F."/>
        </authorList>
    </citation>
    <scope>NUCLEOTIDE SEQUENCE</scope>
    <source>
        <strain evidence="2">SGP5-SGP5p</strain>
        <tissue evidence="2">Aerial part</tissue>
    </source>
</reference>
<dbReference type="CDD" id="cd00882">
    <property type="entry name" value="Ras_like_GTPase"/>
    <property type="match status" value="1"/>
</dbReference>
<gene>
    <name evidence="2" type="ORF">Cgig2_011214</name>
</gene>
<dbReference type="GO" id="GO:0003924">
    <property type="term" value="F:GTPase activity"/>
    <property type="evidence" value="ECO:0007669"/>
    <property type="project" value="InterPro"/>
</dbReference>
<feature type="compositionally biased region" description="Low complexity" evidence="1">
    <location>
        <begin position="284"/>
        <end position="295"/>
    </location>
</feature>
<dbReference type="Pfam" id="PF10199">
    <property type="entry name" value="Adaptin_binding"/>
    <property type="match status" value="1"/>
</dbReference>
<dbReference type="GO" id="GO:0005525">
    <property type="term" value="F:GTP binding"/>
    <property type="evidence" value="ECO:0007669"/>
    <property type="project" value="InterPro"/>
</dbReference>
<accession>A0A9Q1QI30</accession>
<dbReference type="Gene3D" id="3.40.50.11960">
    <property type="match status" value="1"/>
</dbReference>
<dbReference type="AlphaFoldDB" id="A0A9Q1QI30"/>
<feature type="region of interest" description="Disordered" evidence="1">
    <location>
        <begin position="243"/>
        <end position="318"/>
    </location>
</feature>
<feature type="compositionally biased region" description="Acidic residues" evidence="1">
    <location>
        <begin position="252"/>
        <end position="263"/>
    </location>
</feature>
<evidence type="ECO:0000313" key="3">
    <source>
        <dbReference type="Proteomes" id="UP001153076"/>
    </source>
</evidence>
<proteinExistence type="predicted"/>
<dbReference type="InterPro" id="IPR027417">
    <property type="entry name" value="P-loop_NTPase"/>
</dbReference>
<dbReference type="InterPro" id="IPR001806">
    <property type="entry name" value="Small_GTPase"/>
</dbReference>